<gene>
    <name evidence="1" type="ORF">Sfulv_49780</name>
</gene>
<organism evidence="1 2">
    <name type="scientific">Streptomyces fulvorobeus</name>
    <dbReference type="NCBI Taxonomy" id="284028"/>
    <lineage>
        <taxon>Bacteria</taxon>
        <taxon>Bacillati</taxon>
        <taxon>Actinomycetota</taxon>
        <taxon>Actinomycetes</taxon>
        <taxon>Kitasatosporales</taxon>
        <taxon>Streptomycetaceae</taxon>
        <taxon>Streptomyces</taxon>
    </lineage>
</organism>
<protein>
    <submittedName>
        <fullName evidence="1">Uncharacterized protein</fullName>
    </submittedName>
</protein>
<dbReference type="EMBL" id="BLWC01000001">
    <property type="protein sequence ID" value="GFN00168.1"/>
    <property type="molecule type" value="Genomic_DNA"/>
</dbReference>
<proteinExistence type="predicted"/>
<dbReference type="AlphaFoldDB" id="A0A7J0CD78"/>
<sequence length="100" mass="10565">MGGKLSAEPGERRAQLRHPRVVRAASGHPLLLHVPQQNTPPRTPLYRCIDQVPDGGQVPGIIRKLTASKVAGATPWAEWGVTPSGDVPFTCANGAAAPEQ</sequence>
<name>A0A7J0CD78_9ACTN</name>
<comment type="caution">
    <text evidence="1">The sequence shown here is derived from an EMBL/GenBank/DDBJ whole genome shotgun (WGS) entry which is preliminary data.</text>
</comment>
<evidence type="ECO:0000313" key="2">
    <source>
        <dbReference type="Proteomes" id="UP000498980"/>
    </source>
</evidence>
<keyword evidence="2" id="KW-1185">Reference proteome</keyword>
<reference evidence="1 2" key="1">
    <citation type="submission" date="2020-05" db="EMBL/GenBank/DDBJ databases">
        <title>Whole genome shotgun sequence of Streptomyces fulvorobeus NBRC 15897.</title>
        <authorList>
            <person name="Komaki H."/>
            <person name="Tamura T."/>
        </authorList>
    </citation>
    <scope>NUCLEOTIDE SEQUENCE [LARGE SCALE GENOMIC DNA]</scope>
    <source>
        <strain evidence="1 2">NBRC 15897</strain>
    </source>
</reference>
<accession>A0A7J0CD78</accession>
<dbReference type="Proteomes" id="UP000498980">
    <property type="component" value="Unassembled WGS sequence"/>
</dbReference>
<evidence type="ECO:0000313" key="1">
    <source>
        <dbReference type="EMBL" id="GFN00168.1"/>
    </source>
</evidence>